<evidence type="ECO:0000313" key="1">
    <source>
        <dbReference type="EMBL" id="QDQ26537.1"/>
    </source>
</evidence>
<sequence length="70" mass="8143">MSKWPKWQKDDGSVVSCFEKVKVMEENLNEIRQLAQDALEDGILMEVSEAQMRVALHAMVDELHNPYRKP</sequence>
<keyword evidence="2" id="KW-1185">Reference proteome</keyword>
<gene>
    <name evidence="1" type="ORF">FNU76_09235</name>
</gene>
<proteinExistence type="predicted"/>
<dbReference type="RefSeq" id="WP_144277931.1">
    <property type="nucleotide sequence ID" value="NZ_CP041730.1"/>
</dbReference>
<organism evidence="1 2">
    <name type="scientific">Chitinimonas arctica</name>
    <dbReference type="NCBI Taxonomy" id="2594795"/>
    <lineage>
        <taxon>Bacteria</taxon>
        <taxon>Pseudomonadati</taxon>
        <taxon>Pseudomonadota</taxon>
        <taxon>Betaproteobacteria</taxon>
        <taxon>Neisseriales</taxon>
        <taxon>Chitinibacteraceae</taxon>
        <taxon>Chitinimonas</taxon>
    </lineage>
</organism>
<dbReference type="OrthoDB" id="5297125at2"/>
<reference evidence="2" key="1">
    <citation type="submission" date="2019-07" db="EMBL/GenBank/DDBJ databases">
        <title>Chitinimonas sp. nov., isolated from Ny-Alesund, arctica soil.</title>
        <authorList>
            <person name="Xu Q."/>
            <person name="Peng F."/>
        </authorList>
    </citation>
    <scope>NUCLEOTIDE SEQUENCE [LARGE SCALE GENOMIC DNA]</scope>
    <source>
        <strain evidence="2">R3-44</strain>
    </source>
</reference>
<accession>A0A516SEE1</accession>
<dbReference type="AlphaFoldDB" id="A0A516SEE1"/>
<dbReference type="EMBL" id="CP041730">
    <property type="protein sequence ID" value="QDQ26537.1"/>
    <property type="molecule type" value="Genomic_DNA"/>
</dbReference>
<dbReference type="KEGG" id="cari:FNU76_09235"/>
<evidence type="ECO:0000313" key="2">
    <source>
        <dbReference type="Proteomes" id="UP000317550"/>
    </source>
</evidence>
<dbReference type="Proteomes" id="UP000317550">
    <property type="component" value="Chromosome"/>
</dbReference>
<protein>
    <submittedName>
        <fullName evidence="1">Uncharacterized protein</fullName>
    </submittedName>
</protein>
<name>A0A516SEE1_9NEIS</name>